<dbReference type="GO" id="GO:0006950">
    <property type="term" value="P:response to stress"/>
    <property type="evidence" value="ECO:0007669"/>
    <property type="project" value="TreeGrafter"/>
</dbReference>
<dbReference type="InterPro" id="IPR039422">
    <property type="entry name" value="MarR/SlyA-like"/>
</dbReference>
<evidence type="ECO:0000259" key="1">
    <source>
        <dbReference type="PROSITE" id="PS50995"/>
    </source>
</evidence>
<sequence length="159" mass="17525">MENDDDLRFDIGPGTPDRLKGQLSRLLGMTATQTARVAGNALRAAGAHKDHFIVLAALDEQGPASQATLSDRTRVYKSDLVAVLNTLESHGWVHRTPDPKDKRRNIIDITESGGSRLKELGRILDSVNAHIMAPLDPTERARLFDYLGRINTHLVDPPE</sequence>
<comment type="caution">
    <text evidence="2">The sequence shown here is derived from an EMBL/GenBank/DDBJ whole genome shotgun (WGS) entry which is preliminary data.</text>
</comment>
<dbReference type="PANTHER" id="PTHR33164:SF43">
    <property type="entry name" value="HTH-TYPE TRANSCRIPTIONAL REPRESSOR YETL"/>
    <property type="match status" value="1"/>
</dbReference>
<dbReference type="GO" id="GO:0003700">
    <property type="term" value="F:DNA-binding transcription factor activity"/>
    <property type="evidence" value="ECO:0007669"/>
    <property type="project" value="InterPro"/>
</dbReference>
<dbReference type="InterPro" id="IPR036390">
    <property type="entry name" value="WH_DNA-bd_sf"/>
</dbReference>
<name>A0A846Y076_9NOCA</name>
<dbReference type="Gene3D" id="1.10.10.10">
    <property type="entry name" value="Winged helix-like DNA-binding domain superfamily/Winged helix DNA-binding domain"/>
    <property type="match status" value="1"/>
</dbReference>
<protein>
    <submittedName>
        <fullName evidence="2">Winged helix-turn-helix transcriptional regulator</fullName>
    </submittedName>
</protein>
<evidence type="ECO:0000313" key="2">
    <source>
        <dbReference type="EMBL" id="NKY49949.1"/>
    </source>
</evidence>
<reference evidence="2 3" key="1">
    <citation type="submission" date="2020-04" db="EMBL/GenBank/DDBJ databases">
        <title>MicrobeNet Type strains.</title>
        <authorList>
            <person name="Nicholson A.C."/>
        </authorList>
    </citation>
    <scope>NUCLEOTIDE SEQUENCE [LARGE SCALE GENOMIC DNA]</scope>
    <source>
        <strain evidence="2 3">JCM 12354</strain>
    </source>
</reference>
<dbReference type="EMBL" id="JAAXOP010000003">
    <property type="protein sequence ID" value="NKY49949.1"/>
    <property type="molecule type" value="Genomic_DNA"/>
</dbReference>
<dbReference type="SUPFAM" id="SSF46785">
    <property type="entry name" value="Winged helix' DNA-binding domain"/>
    <property type="match status" value="1"/>
</dbReference>
<organism evidence="2 3">
    <name type="scientific">Nocardia vermiculata</name>
    <dbReference type="NCBI Taxonomy" id="257274"/>
    <lineage>
        <taxon>Bacteria</taxon>
        <taxon>Bacillati</taxon>
        <taxon>Actinomycetota</taxon>
        <taxon>Actinomycetes</taxon>
        <taxon>Mycobacteriales</taxon>
        <taxon>Nocardiaceae</taxon>
        <taxon>Nocardia</taxon>
    </lineage>
</organism>
<dbReference type="Pfam" id="PF12802">
    <property type="entry name" value="MarR_2"/>
    <property type="match status" value="1"/>
</dbReference>
<evidence type="ECO:0000313" key="3">
    <source>
        <dbReference type="Proteomes" id="UP000565711"/>
    </source>
</evidence>
<dbReference type="PROSITE" id="PS50995">
    <property type="entry name" value="HTH_MARR_2"/>
    <property type="match status" value="1"/>
</dbReference>
<dbReference type="AlphaFoldDB" id="A0A846Y076"/>
<dbReference type="RefSeq" id="WP_067870498.1">
    <property type="nucleotide sequence ID" value="NZ_JAAXOP010000003.1"/>
</dbReference>
<feature type="domain" description="HTH marR-type" evidence="1">
    <location>
        <begin position="20"/>
        <end position="152"/>
    </location>
</feature>
<gene>
    <name evidence="2" type="ORF">HGA08_06945</name>
</gene>
<dbReference type="InterPro" id="IPR036388">
    <property type="entry name" value="WH-like_DNA-bd_sf"/>
</dbReference>
<dbReference type="SMART" id="SM00347">
    <property type="entry name" value="HTH_MARR"/>
    <property type="match status" value="1"/>
</dbReference>
<dbReference type="InterPro" id="IPR000835">
    <property type="entry name" value="HTH_MarR-typ"/>
</dbReference>
<proteinExistence type="predicted"/>
<dbReference type="PANTHER" id="PTHR33164">
    <property type="entry name" value="TRANSCRIPTIONAL REGULATOR, MARR FAMILY"/>
    <property type="match status" value="1"/>
</dbReference>
<dbReference type="Proteomes" id="UP000565711">
    <property type="component" value="Unassembled WGS sequence"/>
</dbReference>
<keyword evidence="3" id="KW-1185">Reference proteome</keyword>
<accession>A0A846Y076</accession>